<keyword evidence="2" id="KW-1185">Reference proteome</keyword>
<organism evidence="1 2">
    <name type="scientific">Jimgerdemannia flammicorona</name>
    <dbReference type="NCBI Taxonomy" id="994334"/>
    <lineage>
        <taxon>Eukaryota</taxon>
        <taxon>Fungi</taxon>
        <taxon>Fungi incertae sedis</taxon>
        <taxon>Mucoromycota</taxon>
        <taxon>Mucoromycotina</taxon>
        <taxon>Endogonomycetes</taxon>
        <taxon>Endogonales</taxon>
        <taxon>Endogonaceae</taxon>
        <taxon>Jimgerdemannia</taxon>
    </lineage>
</organism>
<accession>A0A433QEY4</accession>
<evidence type="ECO:0000313" key="2">
    <source>
        <dbReference type="Proteomes" id="UP000274822"/>
    </source>
</evidence>
<evidence type="ECO:0000313" key="1">
    <source>
        <dbReference type="EMBL" id="RUS28347.1"/>
    </source>
</evidence>
<comment type="caution">
    <text evidence="1">The sequence shown here is derived from an EMBL/GenBank/DDBJ whole genome shotgun (WGS) entry which is preliminary data.</text>
</comment>
<name>A0A433QEY4_9FUNG</name>
<proteinExistence type="predicted"/>
<reference evidence="1 2" key="1">
    <citation type="journal article" date="2018" name="New Phytol.">
        <title>Phylogenomics of Endogonaceae and evolution of mycorrhizas within Mucoromycota.</title>
        <authorList>
            <person name="Chang Y."/>
            <person name="Desiro A."/>
            <person name="Na H."/>
            <person name="Sandor L."/>
            <person name="Lipzen A."/>
            <person name="Clum A."/>
            <person name="Barry K."/>
            <person name="Grigoriev I.V."/>
            <person name="Martin F.M."/>
            <person name="Stajich J.E."/>
            <person name="Smith M.E."/>
            <person name="Bonito G."/>
            <person name="Spatafora J.W."/>
        </authorList>
    </citation>
    <scope>NUCLEOTIDE SEQUENCE [LARGE SCALE GENOMIC DNA]</scope>
    <source>
        <strain evidence="1 2">AD002</strain>
    </source>
</reference>
<dbReference type="EMBL" id="RBNJ01006737">
    <property type="protein sequence ID" value="RUS28347.1"/>
    <property type="molecule type" value="Genomic_DNA"/>
</dbReference>
<sequence length="290" mass="33646">MHRLPTKHPFLLSSHLSRSYRSYSMLAGPQFMQSMELTGQVVSLLDRWERLDPKYCQERMESMQKIVGHMKYNIQDYIGTAHPELPQTASVQFVNGMASFPLLQLGTCSFDVVRRTLFTREIYLRRMAYQQDANMAERALWWIKGGFDKQCHKLASEKINDRITVSMLNKLHRRDKLLSRNAWELGDVCAAGLFQQHRSRPDEARLRDADGRARETALFEGQVRGEGWGSHVHQGTRDVYAVDGDLYRLVMMSELGELQHFDGQGDMSLCFSRNGSMLRVIFDYCRRLQD</sequence>
<gene>
    <name evidence="1" type="ORF">BC938DRAFT_481994</name>
</gene>
<protein>
    <submittedName>
        <fullName evidence="1">Uncharacterized protein</fullName>
    </submittedName>
</protein>
<dbReference type="AlphaFoldDB" id="A0A433QEY4"/>
<dbReference type="Proteomes" id="UP000274822">
    <property type="component" value="Unassembled WGS sequence"/>
</dbReference>